<comment type="caution">
    <text evidence="3">The sequence shown here is derived from an EMBL/GenBank/DDBJ whole genome shotgun (WGS) entry which is preliminary data.</text>
</comment>
<evidence type="ECO:0000313" key="3">
    <source>
        <dbReference type="EMBL" id="MEX6691128.1"/>
    </source>
</evidence>
<dbReference type="Gene3D" id="3.10.450.50">
    <property type="match status" value="1"/>
</dbReference>
<accession>A0ABV3ZQA6</accession>
<dbReference type="InterPro" id="IPR032710">
    <property type="entry name" value="NTF2-like_dom_sf"/>
</dbReference>
<dbReference type="EMBL" id="JAULBC010000013">
    <property type="protein sequence ID" value="MEX6691128.1"/>
    <property type="molecule type" value="Genomic_DNA"/>
</dbReference>
<evidence type="ECO:0000259" key="2">
    <source>
        <dbReference type="Pfam" id="PF14534"/>
    </source>
</evidence>
<protein>
    <submittedName>
        <fullName evidence="3">DUF4440 domain-containing protein</fullName>
    </submittedName>
</protein>
<dbReference type="Proteomes" id="UP001560573">
    <property type="component" value="Unassembled WGS sequence"/>
</dbReference>
<keyword evidence="4" id="KW-1185">Reference proteome</keyword>
<organism evidence="3 4">
    <name type="scientific">Danxiaibacter flavus</name>
    <dbReference type="NCBI Taxonomy" id="3049108"/>
    <lineage>
        <taxon>Bacteria</taxon>
        <taxon>Pseudomonadati</taxon>
        <taxon>Bacteroidota</taxon>
        <taxon>Chitinophagia</taxon>
        <taxon>Chitinophagales</taxon>
        <taxon>Chitinophagaceae</taxon>
        <taxon>Danxiaibacter</taxon>
    </lineage>
</organism>
<sequence>MRKLLICIFSLMIAGNLFAQKTDETAIRAVMAKQVTDWNNGNIDAFMETYWKSDSLKFVGSKGVTYGWKNTLERYKKSYPDTTVMGKLQFDIQSVQILSNDYAFVLGKWFLKRTIGDIGGYYTLLFKKVEGKWVIALDHTS</sequence>
<evidence type="ECO:0000313" key="4">
    <source>
        <dbReference type="Proteomes" id="UP001560573"/>
    </source>
</evidence>
<dbReference type="Pfam" id="PF14534">
    <property type="entry name" value="DUF4440"/>
    <property type="match status" value="1"/>
</dbReference>
<keyword evidence="1" id="KW-0732">Signal</keyword>
<proteinExistence type="predicted"/>
<dbReference type="InterPro" id="IPR027843">
    <property type="entry name" value="DUF4440"/>
</dbReference>
<feature type="signal peptide" evidence="1">
    <location>
        <begin position="1"/>
        <end position="19"/>
    </location>
</feature>
<reference evidence="3 4" key="1">
    <citation type="submission" date="2023-07" db="EMBL/GenBank/DDBJ databases">
        <authorList>
            <person name="Lian W.-H."/>
        </authorList>
    </citation>
    <scope>NUCLEOTIDE SEQUENCE [LARGE SCALE GENOMIC DNA]</scope>
    <source>
        <strain evidence="3 4">SYSU DXS3180</strain>
    </source>
</reference>
<dbReference type="RefSeq" id="WP_369332544.1">
    <property type="nucleotide sequence ID" value="NZ_JAULBC010000013.1"/>
</dbReference>
<feature type="chain" id="PRO_5046829559" evidence="1">
    <location>
        <begin position="20"/>
        <end position="141"/>
    </location>
</feature>
<name>A0ABV3ZQA6_9BACT</name>
<gene>
    <name evidence="3" type="ORF">QTN47_26705</name>
</gene>
<evidence type="ECO:0000256" key="1">
    <source>
        <dbReference type="SAM" id="SignalP"/>
    </source>
</evidence>
<dbReference type="SUPFAM" id="SSF54427">
    <property type="entry name" value="NTF2-like"/>
    <property type="match status" value="1"/>
</dbReference>
<feature type="domain" description="DUF4440" evidence="2">
    <location>
        <begin position="27"/>
        <end position="135"/>
    </location>
</feature>